<keyword evidence="2" id="KW-1185">Reference proteome</keyword>
<organism evidence="1 2">
    <name type="scientific">Octopus vulgaris</name>
    <name type="common">Common octopus</name>
    <dbReference type="NCBI Taxonomy" id="6645"/>
    <lineage>
        <taxon>Eukaryota</taxon>
        <taxon>Metazoa</taxon>
        <taxon>Spiralia</taxon>
        <taxon>Lophotrochozoa</taxon>
        <taxon>Mollusca</taxon>
        <taxon>Cephalopoda</taxon>
        <taxon>Coleoidea</taxon>
        <taxon>Octopodiformes</taxon>
        <taxon>Octopoda</taxon>
        <taxon>Incirrata</taxon>
        <taxon>Octopodidae</taxon>
        <taxon>Octopus</taxon>
    </lineage>
</organism>
<dbReference type="EMBL" id="OX597816">
    <property type="protein sequence ID" value="CAI9720268.1"/>
    <property type="molecule type" value="Genomic_DNA"/>
</dbReference>
<dbReference type="AlphaFoldDB" id="A0AA36ARD5"/>
<proteinExistence type="predicted"/>
<dbReference type="Proteomes" id="UP001162480">
    <property type="component" value="Chromosome 3"/>
</dbReference>
<evidence type="ECO:0000313" key="2">
    <source>
        <dbReference type="Proteomes" id="UP001162480"/>
    </source>
</evidence>
<accession>A0AA36ARD5</accession>
<evidence type="ECO:0000313" key="1">
    <source>
        <dbReference type="EMBL" id="CAI9720268.1"/>
    </source>
</evidence>
<protein>
    <submittedName>
        <fullName evidence="1">Uncharacterized protein</fullName>
    </submittedName>
</protein>
<sequence length="100" mass="11035">MSTTLQSMLGAYYVLPAWVHLCSTSTSAFYVALASGKDKHVCMGDCTFTWLQALLKYSKLTQLSVPCHFLNVAQHPKILSHHFLPCLPPRSTPSTGSLHN</sequence>
<reference evidence="1" key="1">
    <citation type="submission" date="2023-08" db="EMBL/GenBank/DDBJ databases">
        <authorList>
            <person name="Alioto T."/>
            <person name="Alioto T."/>
            <person name="Gomez Garrido J."/>
        </authorList>
    </citation>
    <scope>NUCLEOTIDE SEQUENCE</scope>
</reference>
<gene>
    <name evidence="1" type="ORF">OCTVUL_1B013122</name>
</gene>
<name>A0AA36ARD5_OCTVU</name>